<dbReference type="InterPro" id="IPR012132">
    <property type="entry name" value="GMC_OxRdtase"/>
</dbReference>
<keyword evidence="2" id="KW-0285">Flavoprotein</keyword>
<proteinExistence type="inferred from homology"/>
<comment type="similarity">
    <text evidence="1">Belongs to the GMC oxidoreductase family.</text>
</comment>
<dbReference type="Proteomes" id="UP000800094">
    <property type="component" value="Unassembled WGS sequence"/>
</dbReference>
<dbReference type="PIRSF" id="PIRSF000137">
    <property type="entry name" value="Alcohol_oxidase"/>
    <property type="match status" value="1"/>
</dbReference>
<dbReference type="SUPFAM" id="SSF54373">
    <property type="entry name" value="FAD-linked reductases, C-terminal domain"/>
    <property type="match status" value="1"/>
</dbReference>
<organism evidence="5 6">
    <name type="scientific">Trematosphaeria pertusa</name>
    <dbReference type="NCBI Taxonomy" id="390896"/>
    <lineage>
        <taxon>Eukaryota</taxon>
        <taxon>Fungi</taxon>
        <taxon>Dikarya</taxon>
        <taxon>Ascomycota</taxon>
        <taxon>Pezizomycotina</taxon>
        <taxon>Dothideomycetes</taxon>
        <taxon>Pleosporomycetidae</taxon>
        <taxon>Pleosporales</taxon>
        <taxon>Massarineae</taxon>
        <taxon>Trematosphaeriaceae</taxon>
        <taxon>Trematosphaeria</taxon>
    </lineage>
</organism>
<accession>A0A6A6I9H0</accession>
<dbReference type="EMBL" id="ML987197">
    <property type="protein sequence ID" value="KAF2247021.1"/>
    <property type="molecule type" value="Genomic_DNA"/>
</dbReference>
<dbReference type="OrthoDB" id="269227at2759"/>
<dbReference type="InterPro" id="IPR000172">
    <property type="entry name" value="GMC_OxRdtase_N"/>
</dbReference>
<evidence type="ECO:0000259" key="4">
    <source>
        <dbReference type="PROSITE" id="PS00624"/>
    </source>
</evidence>
<evidence type="ECO:0000313" key="5">
    <source>
        <dbReference type="EMBL" id="KAF2247021.1"/>
    </source>
</evidence>
<feature type="region of interest" description="Disordered" evidence="3">
    <location>
        <begin position="455"/>
        <end position="481"/>
    </location>
</feature>
<dbReference type="GO" id="GO:0016614">
    <property type="term" value="F:oxidoreductase activity, acting on CH-OH group of donors"/>
    <property type="evidence" value="ECO:0007669"/>
    <property type="project" value="InterPro"/>
</dbReference>
<dbReference type="PANTHER" id="PTHR11552">
    <property type="entry name" value="GLUCOSE-METHANOL-CHOLINE GMC OXIDOREDUCTASE"/>
    <property type="match status" value="1"/>
</dbReference>
<feature type="binding site" evidence="2">
    <location>
        <position position="225"/>
    </location>
    <ligand>
        <name>FAD</name>
        <dbReference type="ChEBI" id="CHEBI:57692"/>
    </ligand>
</feature>
<dbReference type="AlphaFoldDB" id="A0A6A6I9H0"/>
<gene>
    <name evidence="5" type="ORF">BU26DRAFT_520302</name>
</gene>
<dbReference type="PANTHER" id="PTHR11552:SF123">
    <property type="entry name" value="GMC OXIDOREDUCTASE (AFU_ORTHOLOGUE AFUA_2G01770)-RELATED"/>
    <property type="match status" value="1"/>
</dbReference>
<dbReference type="RefSeq" id="XP_033682025.1">
    <property type="nucleotide sequence ID" value="XM_033829260.1"/>
</dbReference>
<dbReference type="GeneID" id="54582590"/>
<dbReference type="Pfam" id="PF05199">
    <property type="entry name" value="GMC_oxred_C"/>
    <property type="match status" value="1"/>
</dbReference>
<protein>
    <submittedName>
        <fullName evidence="5">GMC oxidoreductase</fullName>
    </submittedName>
</protein>
<name>A0A6A6I9H0_9PLEO</name>
<dbReference type="Pfam" id="PF00732">
    <property type="entry name" value="GMC_oxred_N"/>
    <property type="match status" value="1"/>
</dbReference>
<evidence type="ECO:0000256" key="3">
    <source>
        <dbReference type="SAM" id="MobiDB-lite"/>
    </source>
</evidence>
<evidence type="ECO:0000313" key="6">
    <source>
        <dbReference type="Proteomes" id="UP000800094"/>
    </source>
</evidence>
<comment type="cofactor">
    <cofactor evidence="2">
        <name>FAD</name>
        <dbReference type="ChEBI" id="CHEBI:57692"/>
    </cofactor>
</comment>
<dbReference type="InterPro" id="IPR007867">
    <property type="entry name" value="GMC_OxRtase_C"/>
</dbReference>
<keyword evidence="2" id="KW-0274">FAD</keyword>
<dbReference type="Gene3D" id="3.50.50.60">
    <property type="entry name" value="FAD/NAD(P)-binding domain"/>
    <property type="match status" value="1"/>
</dbReference>
<reference evidence="5" key="1">
    <citation type="journal article" date="2020" name="Stud. Mycol.">
        <title>101 Dothideomycetes genomes: a test case for predicting lifestyles and emergence of pathogens.</title>
        <authorList>
            <person name="Haridas S."/>
            <person name="Albert R."/>
            <person name="Binder M."/>
            <person name="Bloem J."/>
            <person name="Labutti K."/>
            <person name="Salamov A."/>
            <person name="Andreopoulos B."/>
            <person name="Baker S."/>
            <person name="Barry K."/>
            <person name="Bills G."/>
            <person name="Bluhm B."/>
            <person name="Cannon C."/>
            <person name="Castanera R."/>
            <person name="Culley D."/>
            <person name="Daum C."/>
            <person name="Ezra D."/>
            <person name="Gonzalez J."/>
            <person name="Henrissat B."/>
            <person name="Kuo A."/>
            <person name="Liang C."/>
            <person name="Lipzen A."/>
            <person name="Lutzoni F."/>
            <person name="Magnuson J."/>
            <person name="Mondo S."/>
            <person name="Nolan M."/>
            <person name="Ohm R."/>
            <person name="Pangilinan J."/>
            <person name="Park H.-J."/>
            <person name="Ramirez L."/>
            <person name="Alfaro M."/>
            <person name="Sun H."/>
            <person name="Tritt A."/>
            <person name="Yoshinaga Y."/>
            <person name="Zwiers L.-H."/>
            <person name="Turgeon B."/>
            <person name="Goodwin S."/>
            <person name="Spatafora J."/>
            <person name="Crous P."/>
            <person name="Grigoriev I."/>
        </authorList>
    </citation>
    <scope>NUCLEOTIDE SEQUENCE</scope>
    <source>
        <strain evidence="5">CBS 122368</strain>
    </source>
</reference>
<dbReference type="SUPFAM" id="SSF51905">
    <property type="entry name" value="FAD/NAD(P)-binding domain"/>
    <property type="match status" value="1"/>
</dbReference>
<feature type="binding site" evidence="2">
    <location>
        <begin position="96"/>
        <end position="99"/>
    </location>
    <ligand>
        <name>FAD</name>
        <dbReference type="ChEBI" id="CHEBI:57692"/>
    </ligand>
</feature>
<feature type="domain" description="Glucose-methanol-choline oxidoreductase N-terminal" evidence="4">
    <location>
        <begin position="258"/>
        <end position="272"/>
    </location>
</feature>
<dbReference type="PROSITE" id="PS00624">
    <property type="entry name" value="GMC_OXRED_2"/>
    <property type="match status" value="1"/>
</dbReference>
<dbReference type="InterPro" id="IPR036188">
    <property type="entry name" value="FAD/NAD-bd_sf"/>
</dbReference>
<evidence type="ECO:0000256" key="2">
    <source>
        <dbReference type="PIRSR" id="PIRSR000137-2"/>
    </source>
</evidence>
<keyword evidence="6" id="KW-1185">Reference proteome</keyword>
<dbReference type="GO" id="GO:0050660">
    <property type="term" value="F:flavin adenine dinucleotide binding"/>
    <property type="evidence" value="ECO:0007669"/>
    <property type="project" value="InterPro"/>
</dbReference>
<sequence length="553" mass="60847">MTAETREFDYIVVGGGTAGVAIASRLSQYLPSAKIALLEAGPNAVDNPNVTNPNNFMHLIPEGIIVDYSTTPQEHCDNRQFPNFAGRMLSGASGVNVGVWMRASSTDYRLVAERAGNERFGFDNMVKYFKRAETHWDKEADPKFHGFDGPVHTVGGRKYPLREVVRESFEKMGHRYNPDGTKGDPTGLTDLTQCYRATSESSSERQHSGKVYDLTKVHIRCDAPVAKILLDSAKRTTGVELVSGERLHARKEVVVSCGAQKTPQILMLSGIGPPSELSKHDIPLRIDSPSVGQNLFDHSSLMQYFKLKHPERGLCLPFDGNMRPEYGQGFPWEFHLFSHIPPSELGPVLAQDDAGVGAAHPHLRDKRCHYLNIPMYFPILATPEYNPDIVMGDGKHVALTSLHLLPISRGTVTLQSANPSDNPVVDPRYFSTPTDRYILRRAVRTMLQLTETEPLASELDGETPPADPNFPPLTSKSSDEEIDKRIRGWAGTIYHAMGTCALGTVLDSEFRVKGAEGLRVCDASVFPEPIGAMPSHTVYALGELCADLVAGRV</sequence>
<dbReference type="Gene3D" id="3.30.560.10">
    <property type="entry name" value="Glucose Oxidase, domain 3"/>
    <property type="match status" value="1"/>
</dbReference>
<evidence type="ECO:0000256" key="1">
    <source>
        <dbReference type="ARBA" id="ARBA00010790"/>
    </source>
</evidence>